<dbReference type="EMBL" id="JX233784">
    <property type="protein sequence ID" value="AFO70925.1"/>
    <property type="molecule type" value="Genomic_DNA"/>
</dbReference>
<organism evidence="1 2">
    <name type="scientific">Pseudomonas phage PA7</name>
    <dbReference type="NCBI Taxonomy" id="347330"/>
    <lineage>
        <taxon>Viruses</taxon>
        <taxon>Duplodnaviria</taxon>
        <taxon>Heunggongvirae</taxon>
        <taxon>Uroviricota</taxon>
        <taxon>Caudoviricetes</taxon>
        <taxon>Chimalliviridae</taxon>
        <taxon>Phikzvirus</taxon>
        <taxon>Phikzvirus PA7</taxon>
    </lineage>
</organism>
<evidence type="ECO:0000313" key="1">
    <source>
        <dbReference type="EMBL" id="AFO70925.1"/>
    </source>
</evidence>
<dbReference type="Proteomes" id="UP000232534">
    <property type="component" value="Segment"/>
</dbReference>
<dbReference type="GeneID" id="40093945"/>
<name>I7DKF9_9CAUD</name>
<accession>I7DKF9</accession>
<proteinExistence type="predicted"/>
<keyword evidence="2" id="KW-1185">Reference proteome</keyword>
<dbReference type="KEGG" id="vg:40093945"/>
<dbReference type="RefSeq" id="YP_009617406.1">
    <property type="nucleotide sequence ID" value="NC_042060.1"/>
</dbReference>
<reference evidence="1 2" key="1">
    <citation type="submission" date="2012-06" db="EMBL/GenBank/DDBJ databases">
        <authorList>
            <person name="Kim M.S."/>
            <person name="Cha K.E."/>
            <person name="Kim Y.D."/>
            <person name="Myung H."/>
        </authorList>
    </citation>
    <scope>NUCLEOTIDE SEQUENCE [LARGE SCALE GENOMIC DNA]</scope>
</reference>
<evidence type="ECO:0000313" key="2">
    <source>
        <dbReference type="Proteomes" id="UP000232534"/>
    </source>
</evidence>
<protein>
    <submittedName>
        <fullName evidence="1">Uncharacterized protein</fullName>
    </submittedName>
</protein>
<sequence length="55" mass="6501">MCTTGIFQYGILFTRANVKYGTIQLSIKDNYELDRNILTDMFILYSRITEPKEDF</sequence>